<sequence length="355" mass="38447">MNFKKILPFLFASALLFNVACSDDDFVEVTKAEAYENGILIANEGGYSTPTSEVSFVSSDLGIFDNKIYGKNNNSEVLGNVLQSIGFNGENAYLVSNVPNKIDIVNRYNFKKQGTVTANLNSPRYIAFSGSQYFVTNNNFFDVMKLNIYNTANNSFVTSISFPRAAEKVVEAGERIVVQTDGVTYQTAPPYGELATGYSLTIVNPSTNTVASTITLPSNGIIRDLISYNGSAYVLASGSTASYIYKINPTNGTFTTTTLAGLVQAQKLRIDANKFYFNDSSNKIFSMDMNSTTVPTTPIVTSPGTLYGFNVIDGRIFASDASFTGDSKVYIYNANSGAQLKTLTTGIGTNGFYKN</sequence>
<feature type="signal peptide" evidence="1">
    <location>
        <begin position="1"/>
        <end position="22"/>
    </location>
</feature>
<gene>
    <name evidence="2" type="ORF">AR438_06615</name>
</gene>
<protein>
    <recommendedName>
        <fullName evidence="4">DUF4394 domain-containing protein</fullName>
    </recommendedName>
</protein>
<dbReference type="SUPFAM" id="SSF63825">
    <property type="entry name" value="YWTD domain"/>
    <property type="match status" value="1"/>
</dbReference>
<proteinExistence type="predicted"/>
<accession>A0A0Q3SM72</accession>
<dbReference type="Gene3D" id="2.130.10.10">
    <property type="entry name" value="YVTN repeat-like/Quinoprotein amine dehydrogenase"/>
    <property type="match status" value="1"/>
</dbReference>
<dbReference type="OrthoDB" id="9773938at2"/>
<name>A0A0Q3SM72_9FLAO</name>
<dbReference type="InterPro" id="IPR031815">
    <property type="entry name" value="DUF5074"/>
</dbReference>
<dbReference type="Proteomes" id="UP000051682">
    <property type="component" value="Unassembled WGS sequence"/>
</dbReference>
<evidence type="ECO:0000313" key="3">
    <source>
        <dbReference type="Proteomes" id="UP000051682"/>
    </source>
</evidence>
<dbReference type="EMBL" id="LLYZ01000004">
    <property type="protein sequence ID" value="KQK26434.1"/>
    <property type="molecule type" value="Genomic_DNA"/>
</dbReference>
<reference evidence="2 3" key="1">
    <citation type="submission" date="2015-10" db="EMBL/GenBank/DDBJ databases">
        <title>Chryseobacterium aquaticum genome.</title>
        <authorList>
            <person name="Newman J.D."/>
            <person name="Ferguson M.B."/>
            <person name="Miller J.R."/>
        </authorList>
    </citation>
    <scope>NUCLEOTIDE SEQUENCE [LARGE SCALE GENOMIC DNA]</scope>
    <source>
        <strain evidence="2 3">KCTC 12483</strain>
    </source>
</reference>
<comment type="caution">
    <text evidence="2">The sequence shown here is derived from an EMBL/GenBank/DDBJ whole genome shotgun (WGS) entry which is preliminary data.</text>
</comment>
<dbReference type="Pfam" id="PF16819">
    <property type="entry name" value="DUF5074"/>
    <property type="match status" value="1"/>
</dbReference>
<evidence type="ECO:0000256" key="1">
    <source>
        <dbReference type="SAM" id="SignalP"/>
    </source>
</evidence>
<dbReference type="InterPro" id="IPR015943">
    <property type="entry name" value="WD40/YVTN_repeat-like_dom_sf"/>
</dbReference>
<keyword evidence="3" id="KW-1185">Reference proteome</keyword>
<dbReference type="AlphaFoldDB" id="A0A0Q3SM72"/>
<organism evidence="2 3">
    <name type="scientific">Chryseobacterium aquaticum</name>
    <dbReference type="NCBI Taxonomy" id="452084"/>
    <lineage>
        <taxon>Bacteria</taxon>
        <taxon>Pseudomonadati</taxon>
        <taxon>Bacteroidota</taxon>
        <taxon>Flavobacteriia</taxon>
        <taxon>Flavobacteriales</taxon>
        <taxon>Weeksellaceae</taxon>
        <taxon>Chryseobacterium group</taxon>
        <taxon>Chryseobacterium</taxon>
    </lineage>
</organism>
<feature type="chain" id="PRO_5006207493" description="DUF4394 domain-containing protein" evidence="1">
    <location>
        <begin position="23"/>
        <end position="355"/>
    </location>
</feature>
<keyword evidence="1" id="KW-0732">Signal</keyword>
<evidence type="ECO:0008006" key="4">
    <source>
        <dbReference type="Google" id="ProtNLM"/>
    </source>
</evidence>
<dbReference type="STRING" id="452084.AR438_06615"/>
<evidence type="ECO:0000313" key="2">
    <source>
        <dbReference type="EMBL" id="KQK26434.1"/>
    </source>
</evidence>
<dbReference type="RefSeq" id="WP_056013394.1">
    <property type="nucleotide sequence ID" value="NZ_LLYZ01000004.1"/>
</dbReference>